<dbReference type="SUPFAM" id="SSF54826">
    <property type="entry name" value="Enolase N-terminal domain-like"/>
    <property type="match status" value="1"/>
</dbReference>
<dbReference type="InterPro" id="IPR029065">
    <property type="entry name" value="Enolase_C-like"/>
</dbReference>
<dbReference type="GO" id="GO:0000287">
    <property type="term" value="F:magnesium ion binding"/>
    <property type="evidence" value="ECO:0007669"/>
    <property type="project" value="UniProtKB-ARBA"/>
</dbReference>
<dbReference type="InterPro" id="IPR029017">
    <property type="entry name" value="Enolase-like_N"/>
</dbReference>
<accession>A0A7W9AFV7</accession>
<dbReference type="Proteomes" id="UP000549617">
    <property type="component" value="Unassembled WGS sequence"/>
</dbReference>
<comment type="cofactor">
    <cofactor evidence="6 7">
        <name>Mg(2+)</name>
        <dbReference type="ChEBI" id="CHEBI:18420"/>
    </cofactor>
    <text evidence="6 7">Binds 1 Mg(2+) ion per subunit.</text>
</comment>
<dbReference type="SUPFAM" id="SSF51604">
    <property type="entry name" value="Enolase C-terminal domain-like"/>
    <property type="match status" value="1"/>
</dbReference>
<dbReference type="EMBL" id="JACIJC010000001">
    <property type="protein sequence ID" value="MBB5684762.1"/>
    <property type="molecule type" value="Genomic_DNA"/>
</dbReference>
<dbReference type="AlphaFoldDB" id="A0A7W9AFV7"/>
<dbReference type="PANTHER" id="PTHR48073:SF2">
    <property type="entry name" value="O-SUCCINYLBENZOATE SYNTHASE"/>
    <property type="match status" value="1"/>
</dbReference>
<dbReference type="Pfam" id="PF02746">
    <property type="entry name" value="MR_MLE_N"/>
    <property type="match status" value="1"/>
</dbReference>
<dbReference type="CDD" id="cd03319">
    <property type="entry name" value="L-Ala-DL-Glu_epimerase"/>
    <property type="match status" value="1"/>
</dbReference>
<dbReference type="GO" id="GO:0009063">
    <property type="term" value="P:amino acid catabolic process"/>
    <property type="evidence" value="ECO:0007669"/>
    <property type="project" value="InterPro"/>
</dbReference>
<dbReference type="Gene3D" id="3.20.20.120">
    <property type="entry name" value="Enolase-like C-terminal domain"/>
    <property type="match status" value="1"/>
</dbReference>
<dbReference type="GO" id="GO:0006518">
    <property type="term" value="P:peptide metabolic process"/>
    <property type="evidence" value="ECO:0007669"/>
    <property type="project" value="UniProtKB-ARBA"/>
</dbReference>
<organism evidence="9 10">
    <name type="scientific">Sphingobium boeckii</name>
    <dbReference type="NCBI Taxonomy" id="1082345"/>
    <lineage>
        <taxon>Bacteria</taxon>
        <taxon>Pseudomonadati</taxon>
        <taxon>Pseudomonadota</taxon>
        <taxon>Alphaproteobacteria</taxon>
        <taxon>Sphingomonadales</taxon>
        <taxon>Sphingomonadaceae</taxon>
        <taxon>Sphingobium</taxon>
    </lineage>
</organism>
<evidence type="ECO:0000256" key="5">
    <source>
        <dbReference type="PIRSR" id="PIRSR634603-1"/>
    </source>
</evidence>
<evidence type="ECO:0000256" key="1">
    <source>
        <dbReference type="ARBA" id="ARBA00008031"/>
    </source>
</evidence>
<dbReference type="InterPro" id="IPR036849">
    <property type="entry name" value="Enolase-like_C_sf"/>
</dbReference>
<keyword evidence="2 6" id="KW-0479">Metal-binding</keyword>
<dbReference type="InterPro" id="IPR034603">
    <property type="entry name" value="Dipeptide_epimerase"/>
</dbReference>
<dbReference type="SMART" id="SM00922">
    <property type="entry name" value="MR_MLE"/>
    <property type="match status" value="1"/>
</dbReference>
<evidence type="ECO:0000256" key="4">
    <source>
        <dbReference type="ARBA" id="ARBA00023235"/>
    </source>
</evidence>
<name>A0A7W9AFV7_9SPHN</name>
<keyword evidence="3 6" id="KW-0460">Magnesium</keyword>
<feature type="active site" description="Proton acceptor; specific for (S)-substrate epimerization" evidence="5">
    <location>
        <position position="251"/>
    </location>
</feature>
<proteinExistence type="inferred from homology"/>
<feature type="binding site" evidence="6">
    <location>
        <position position="229"/>
    </location>
    <ligand>
        <name>Mg(2+)</name>
        <dbReference type="ChEBI" id="CHEBI:18420"/>
    </ligand>
</feature>
<evidence type="ECO:0000256" key="7">
    <source>
        <dbReference type="RuleBase" id="RU366006"/>
    </source>
</evidence>
<evidence type="ECO:0000256" key="2">
    <source>
        <dbReference type="ARBA" id="ARBA00022723"/>
    </source>
</evidence>
<dbReference type="Gene3D" id="3.30.390.10">
    <property type="entry name" value="Enolase-like, N-terminal domain"/>
    <property type="match status" value="1"/>
</dbReference>
<feature type="active site" description="Proton acceptor; specific for (R)-substrate epimerization" evidence="5">
    <location>
        <position position="155"/>
    </location>
</feature>
<dbReference type="InterPro" id="IPR018110">
    <property type="entry name" value="Mandel_Rmase/mucon_lact_enz_CS"/>
</dbReference>
<feature type="domain" description="Mandelate racemase/muconate lactonizing enzyme C-terminal" evidence="8">
    <location>
        <begin position="136"/>
        <end position="227"/>
    </location>
</feature>
<dbReference type="Pfam" id="PF13378">
    <property type="entry name" value="MR_MLE_C"/>
    <property type="match status" value="1"/>
</dbReference>
<evidence type="ECO:0000313" key="10">
    <source>
        <dbReference type="Proteomes" id="UP000549617"/>
    </source>
</evidence>
<evidence type="ECO:0000256" key="3">
    <source>
        <dbReference type="ARBA" id="ARBA00022842"/>
    </source>
</evidence>
<dbReference type="GO" id="GO:0016855">
    <property type="term" value="F:racemase and epimerase activity, acting on amino acids and derivatives"/>
    <property type="evidence" value="ECO:0007669"/>
    <property type="project" value="UniProtKB-UniRule"/>
</dbReference>
<keyword evidence="10" id="KW-1185">Reference proteome</keyword>
<dbReference type="PROSITE" id="PS00909">
    <property type="entry name" value="MR_MLE_2"/>
    <property type="match status" value="1"/>
</dbReference>
<feature type="binding site" evidence="6">
    <location>
        <position position="206"/>
    </location>
    <ligand>
        <name>Mg(2+)</name>
        <dbReference type="ChEBI" id="CHEBI:18420"/>
    </ligand>
</feature>
<dbReference type="InterPro" id="IPR013341">
    <property type="entry name" value="Mandelate_racemase_N_dom"/>
</dbReference>
<dbReference type="EC" id="5.1.1.-" evidence="7"/>
<dbReference type="PANTHER" id="PTHR48073">
    <property type="entry name" value="O-SUCCINYLBENZOATE SYNTHASE-RELATED"/>
    <property type="match status" value="1"/>
</dbReference>
<keyword evidence="4 7" id="KW-0413">Isomerase</keyword>
<gene>
    <name evidence="9" type="ORF">FHS49_000753</name>
</gene>
<dbReference type="SFLD" id="SFLDG00180">
    <property type="entry name" value="muconate_cycloisomerase"/>
    <property type="match status" value="1"/>
</dbReference>
<feature type="binding site" evidence="6">
    <location>
        <position position="180"/>
    </location>
    <ligand>
        <name>Mg(2+)</name>
        <dbReference type="ChEBI" id="CHEBI:18420"/>
    </ligand>
</feature>
<protein>
    <recommendedName>
        <fullName evidence="7">Dipeptide epimerase</fullName>
        <ecNumber evidence="7">5.1.1.-</ecNumber>
    </recommendedName>
</protein>
<comment type="similarity">
    <text evidence="1 7">Belongs to the mandelate racemase/muconate lactonizing enzyme family.</text>
</comment>
<dbReference type="SFLD" id="SFLDS00001">
    <property type="entry name" value="Enolase"/>
    <property type="match status" value="1"/>
</dbReference>
<comment type="caution">
    <text evidence="9">The sequence shown here is derived from an EMBL/GenBank/DDBJ whole genome shotgun (WGS) entry which is preliminary data.</text>
</comment>
<evidence type="ECO:0000256" key="6">
    <source>
        <dbReference type="PIRSR" id="PIRSR634603-3"/>
    </source>
</evidence>
<sequence>MNASKPMVIEARAKTYALKRPFRIASSLYVDAPVVEVTVRHDGVAGRGEAAGVDYVGENCAIMLEQIQQVASQIDATTRPSRAWLKPLLPPGGARNALDCALWDLEAKHSGVRAHDLVGQSGDGIVTHITIGLDTPEVMAKDALSFGERALIKIKLGSENTRDCLRAVRAAAPTAQIIVDANQSWTFEQLLAMEGDLLANGVTLVEQPLAADADDGLLDYTGPLRLCADESSHDRSSLAALAGKYSVINIKLDKTGGLTEAMALADAASAKGFGLMVGCMGGSSLGIAPALIVAAKCEIVDLDCPLQLRQDIAHGLHFSGHRISGPSPSLWG</sequence>
<dbReference type="RefSeq" id="WP_184015346.1">
    <property type="nucleotide sequence ID" value="NZ_JACIJC010000001.1"/>
</dbReference>
<evidence type="ECO:0000313" key="9">
    <source>
        <dbReference type="EMBL" id="MBB5684762.1"/>
    </source>
</evidence>
<evidence type="ECO:0000259" key="8">
    <source>
        <dbReference type="SMART" id="SM00922"/>
    </source>
</evidence>
<dbReference type="InterPro" id="IPR013342">
    <property type="entry name" value="Mandelate_racemase_C"/>
</dbReference>
<reference evidence="9 10" key="1">
    <citation type="submission" date="2020-08" db="EMBL/GenBank/DDBJ databases">
        <title>Genomic Encyclopedia of Type Strains, Phase IV (KMG-IV): sequencing the most valuable type-strain genomes for metagenomic binning, comparative biology and taxonomic classification.</title>
        <authorList>
            <person name="Goeker M."/>
        </authorList>
    </citation>
    <scope>NUCLEOTIDE SEQUENCE [LARGE SCALE GENOMIC DNA]</scope>
    <source>
        <strain evidence="9 10">DSM 25079</strain>
    </source>
</reference>